<reference evidence="6" key="1">
    <citation type="submission" date="2021-01" db="EMBL/GenBank/DDBJ databases">
        <title>Whole genome shotgun sequence of Virgisporangium aurantiacum NBRC 16421.</title>
        <authorList>
            <person name="Komaki H."/>
            <person name="Tamura T."/>
        </authorList>
    </citation>
    <scope>NUCLEOTIDE SEQUENCE</scope>
    <source>
        <strain evidence="6">NBRC 16421</strain>
    </source>
</reference>
<dbReference type="PANTHER" id="PTHR43004">
    <property type="entry name" value="TRK SYSTEM POTASSIUM UPTAKE PROTEIN"/>
    <property type="match status" value="1"/>
</dbReference>
<dbReference type="GO" id="GO:0016709">
    <property type="term" value="F:oxidoreductase activity, acting on paired donors, with incorporation or reduction of molecular oxygen, NAD(P)H as one donor, and incorporation of one atom of oxygen"/>
    <property type="evidence" value="ECO:0007669"/>
    <property type="project" value="UniProtKB-ARBA"/>
</dbReference>
<evidence type="ECO:0000256" key="1">
    <source>
        <dbReference type="ARBA" id="ARBA00001974"/>
    </source>
</evidence>
<accession>A0A8J3ZAJ5</accession>
<dbReference type="EMBL" id="BOPG01000054">
    <property type="protein sequence ID" value="GIJ60406.1"/>
    <property type="molecule type" value="Genomic_DNA"/>
</dbReference>
<dbReference type="Proteomes" id="UP000612585">
    <property type="component" value="Unassembled WGS sequence"/>
</dbReference>
<dbReference type="GO" id="GO:0071949">
    <property type="term" value="F:FAD binding"/>
    <property type="evidence" value="ECO:0007669"/>
    <property type="project" value="InterPro"/>
</dbReference>
<dbReference type="AlphaFoldDB" id="A0A8J3ZAJ5"/>
<name>A0A8J3ZAJ5_9ACTN</name>
<dbReference type="Gene3D" id="3.40.30.120">
    <property type="match status" value="1"/>
</dbReference>
<evidence type="ECO:0000256" key="2">
    <source>
        <dbReference type="ARBA" id="ARBA00007801"/>
    </source>
</evidence>
<dbReference type="PANTHER" id="PTHR43004:SF19">
    <property type="entry name" value="BINDING MONOOXYGENASE, PUTATIVE (JCVI)-RELATED"/>
    <property type="match status" value="1"/>
</dbReference>
<dbReference type="InterPro" id="IPR002938">
    <property type="entry name" value="FAD-bd"/>
</dbReference>
<gene>
    <name evidence="6" type="ORF">Vau01_079220</name>
</gene>
<evidence type="ECO:0000256" key="4">
    <source>
        <dbReference type="ARBA" id="ARBA00022827"/>
    </source>
</evidence>
<dbReference type="SUPFAM" id="SSF51905">
    <property type="entry name" value="FAD/NAD(P)-binding domain"/>
    <property type="match status" value="1"/>
</dbReference>
<dbReference type="SUPFAM" id="SSF52833">
    <property type="entry name" value="Thioredoxin-like"/>
    <property type="match status" value="1"/>
</dbReference>
<dbReference type="RefSeq" id="WP_204004666.1">
    <property type="nucleotide sequence ID" value="NZ_BOPG01000054.1"/>
</dbReference>
<evidence type="ECO:0000256" key="3">
    <source>
        <dbReference type="ARBA" id="ARBA00022630"/>
    </source>
</evidence>
<comment type="similarity">
    <text evidence="2">Belongs to the PheA/TfdB FAD monooxygenase family.</text>
</comment>
<sequence length="535" mass="58109">MTDQAHVLVVGAGPAGLTLAHELCRRGVRVRLVDAADGPATTSRALATHPRTLETYDQMGRLDDLLPRGQRVTHFTLHQNGRRLVRWDTDYSRLPTRFPFTLMVDQVITEEVLRTATAGFGVTPEWGVRLESLRHDDRAVTATLRHPDGGTEEAAADWLVGCDGGHSTVRKLLDLRLTGDSSQTWLIADALVEAGLPRNSIHLLRTSRGSVMMVPFPDRRKWRLLDTVDVGFTGEDDLEQVAARFAAKISEGVGRPATVRTPSWVSVFTIQQRMIERMRAGRCMVAGDAAHVHSPASGQGMNTGVQDAYNLAWKLAMVVHGQADAALLDSYTGERVPIGARLLASTRVATALIQLSNPVAVRVLPVALGIVRRIPPLKGRIQRKIMAGMSGLALDYPDGVVLPARGPAPKPGERLSRVDAARAADPAWQALLDELRDPQWTLLVFGGRDGAQELADTDKEWLSVRTVTRDPLPEGPHPGPLADPAGRLAADLNAGPGCWILVRPDGYVAARGTDFTARRVESAVDALLRRPARPT</sequence>
<comment type="caution">
    <text evidence="6">The sequence shown here is derived from an EMBL/GenBank/DDBJ whole genome shotgun (WGS) entry which is preliminary data.</text>
</comment>
<evidence type="ECO:0000259" key="5">
    <source>
        <dbReference type="Pfam" id="PF01494"/>
    </source>
</evidence>
<organism evidence="6 7">
    <name type="scientific">Virgisporangium aurantiacum</name>
    <dbReference type="NCBI Taxonomy" id="175570"/>
    <lineage>
        <taxon>Bacteria</taxon>
        <taxon>Bacillati</taxon>
        <taxon>Actinomycetota</taxon>
        <taxon>Actinomycetes</taxon>
        <taxon>Micromonosporales</taxon>
        <taxon>Micromonosporaceae</taxon>
        <taxon>Virgisporangium</taxon>
    </lineage>
</organism>
<evidence type="ECO:0000313" key="6">
    <source>
        <dbReference type="EMBL" id="GIJ60406.1"/>
    </source>
</evidence>
<feature type="domain" description="FAD-binding" evidence="5">
    <location>
        <begin position="5"/>
        <end position="344"/>
    </location>
</feature>
<evidence type="ECO:0000313" key="7">
    <source>
        <dbReference type="Proteomes" id="UP000612585"/>
    </source>
</evidence>
<proteinExistence type="inferred from homology"/>
<dbReference type="InterPro" id="IPR036188">
    <property type="entry name" value="FAD/NAD-bd_sf"/>
</dbReference>
<keyword evidence="7" id="KW-1185">Reference proteome</keyword>
<dbReference type="InterPro" id="IPR036249">
    <property type="entry name" value="Thioredoxin-like_sf"/>
</dbReference>
<dbReference type="Pfam" id="PF01494">
    <property type="entry name" value="FAD_binding_3"/>
    <property type="match status" value="1"/>
</dbReference>
<comment type="cofactor">
    <cofactor evidence="1">
        <name>FAD</name>
        <dbReference type="ChEBI" id="CHEBI:57692"/>
    </cofactor>
</comment>
<keyword evidence="3" id="KW-0285">Flavoprotein</keyword>
<dbReference type="InterPro" id="IPR050641">
    <property type="entry name" value="RIFMO-like"/>
</dbReference>
<keyword evidence="4" id="KW-0274">FAD</keyword>
<dbReference type="Gene3D" id="3.50.50.60">
    <property type="entry name" value="FAD/NAD(P)-binding domain"/>
    <property type="match status" value="1"/>
</dbReference>
<protein>
    <submittedName>
        <fullName evidence="6">Oxygenase</fullName>
    </submittedName>
</protein>
<dbReference type="PRINTS" id="PR00420">
    <property type="entry name" value="RNGMNOXGNASE"/>
</dbReference>
<dbReference type="Gene3D" id="3.30.70.2450">
    <property type="match status" value="1"/>
</dbReference>